<dbReference type="Proteomes" id="UP000575068">
    <property type="component" value="Unassembled WGS sequence"/>
</dbReference>
<keyword evidence="3" id="KW-1185">Reference proteome</keyword>
<keyword evidence="2" id="KW-0413">Isomerase</keyword>
<dbReference type="SUPFAM" id="SSF54427">
    <property type="entry name" value="NTF2-like"/>
    <property type="match status" value="1"/>
</dbReference>
<dbReference type="Pfam" id="PF12680">
    <property type="entry name" value="SnoaL_2"/>
    <property type="match status" value="1"/>
</dbReference>
<protein>
    <submittedName>
        <fullName evidence="2">Ketosteroid isomerase-like protein</fullName>
    </submittedName>
</protein>
<dbReference type="InterPro" id="IPR037401">
    <property type="entry name" value="SnoaL-like"/>
</dbReference>
<organism evidence="2 3">
    <name type="scientific">Rhizorhapis suberifaciens</name>
    <name type="common">corky root of lettuce</name>
    <dbReference type="NCBI Taxonomy" id="13656"/>
    <lineage>
        <taxon>Bacteria</taxon>
        <taxon>Pseudomonadati</taxon>
        <taxon>Pseudomonadota</taxon>
        <taxon>Alphaproteobacteria</taxon>
        <taxon>Sphingomonadales</taxon>
        <taxon>Sphingomonadaceae</taxon>
        <taxon>Rhizorhapis</taxon>
    </lineage>
</organism>
<gene>
    <name evidence="2" type="ORF">HNQ99_002518</name>
</gene>
<dbReference type="Gene3D" id="3.10.450.50">
    <property type="match status" value="1"/>
</dbReference>
<dbReference type="GO" id="GO:0016853">
    <property type="term" value="F:isomerase activity"/>
    <property type="evidence" value="ECO:0007669"/>
    <property type="project" value="UniProtKB-KW"/>
</dbReference>
<name>A0A840HXL6_9SPHN</name>
<evidence type="ECO:0000313" key="2">
    <source>
        <dbReference type="EMBL" id="MBB4642196.1"/>
    </source>
</evidence>
<comment type="caution">
    <text evidence="2">The sequence shown here is derived from an EMBL/GenBank/DDBJ whole genome shotgun (WGS) entry which is preliminary data.</text>
</comment>
<proteinExistence type="predicted"/>
<dbReference type="AlphaFoldDB" id="A0A840HXL6"/>
<accession>A0A840HXL6</accession>
<evidence type="ECO:0000259" key="1">
    <source>
        <dbReference type="Pfam" id="PF12680"/>
    </source>
</evidence>
<dbReference type="RefSeq" id="WP_184475972.1">
    <property type="nucleotide sequence ID" value="NZ_JACHOV010000009.1"/>
</dbReference>
<dbReference type="EMBL" id="JACHOV010000009">
    <property type="protein sequence ID" value="MBB4642196.1"/>
    <property type="molecule type" value="Genomic_DNA"/>
</dbReference>
<evidence type="ECO:0000313" key="3">
    <source>
        <dbReference type="Proteomes" id="UP000575068"/>
    </source>
</evidence>
<sequence length="166" mass="18559">MSFTLAELLNSDDAQRDDPVARRAAKAAVARFYAAIGRRDMDALREALTPDAVYEFPFSESGSSDPSECRCLVGPEAIIAFWRDTLSLDMRFGALEDVDLSILADGSRLFIEQRGDITLADGVSYRNRYIFRYDIRDGRIAHVREYMNPIISARAFGRPIGPSDAQ</sequence>
<reference evidence="2 3" key="1">
    <citation type="submission" date="2020-08" db="EMBL/GenBank/DDBJ databases">
        <title>Genomic Encyclopedia of Type Strains, Phase IV (KMG-IV): sequencing the most valuable type-strain genomes for metagenomic binning, comparative biology and taxonomic classification.</title>
        <authorList>
            <person name="Goeker M."/>
        </authorList>
    </citation>
    <scope>NUCLEOTIDE SEQUENCE [LARGE SCALE GENOMIC DNA]</scope>
    <source>
        <strain evidence="2 3">DSM 7465</strain>
    </source>
</reference>
<dbReference type="InterPro" id="IPR032710">
    <property type="entry name" value="NTF2-like_dom_sf"/>
</dbReference>
<feature type="domain" description="SnoaL-like" evidence="1">
    <location>
        <begin position="29"/>
        <end position="142"/>
    </location>
</feature>